<keyword evidence="6" id="KW-1185">Reference proteome</keyword>
<feature type="compositionally biased region" description="Low complexity" evidence="4">
    <location>
        <begin position="62"/>
        <end position="77"/>
    </location>
</feature>
<name>A0A0G9HL51_9GAMM</name>
<accession>A0A0G9HL51</accession>
<dbReference type="STRING" id="1440763.BJI69_01970"/>
<dbReference type="EMBL" id="CP017480">
    <property type="protein sequence ID" value="APG02796.1"/>
    <property type="molecule type" value="Genomic_DNA"/>
</dbReference>
<comment type="function">
    <text evidence="1">Controls the length of the flagellar hook.</text>
</comment>
<gene>
    <name evidence="5" type="ORF">BJI69_01970</name>
</gene>
<dbReference type="OrthoDB" id="1792985at2"/>
<evidence type="ECO:0000313" key="5">
    <source>
        <dbReference type="EMBL" id="APG02796.1"/>
    </source>
</evidence>
<dbReference type="Gene3D" id="3.30.750.140">
    <property type="match status" value="1"/>
</dbReference>
<feature type="region of interest" description="Disordered" evidence="4">
    <location>
        <begin position="1"/>
        <end position="107"/>
    </location>
</feature>
<proteinExistence type="inferred from homology"/>
<dbReference type="PATRIC" id="fig|1440763.5.peg.3539"/>
<dbReference type="PRINTS" id="PR01007">
    <property type="entry name" value="FLGHOOKFLIK"/>
</dbReference>
<dbReference type="PANTHER" id="PTHR37533">
    <property type="entry name" value="FLAGELLAR HOOK-LENGTH CONTROL PROTEIN"/>
    <property type="match status" value="1"/>
</dbReference>
<dbReference type="Proteomes" id="UP000182987">
    <property type="component" value="Chromosome"/>
</dbReference>
<dbReference type="AlphaFoldDB" id="A0A0G9HL51"/>
<comment type="similarity">
    <text evidence="2">Belongs to the FliK family.</text>
</comment>
<dbReference type="PANTHER" id="PTHR37533:SF2">
    <property type="entry name" value="FLAGELLAR HOOK-LENGTH CONTROL PROTEIN"/>
    <property type="match status" value="1"/>
</dbReference>
<feature type="compositionally biased region" description="Low complexity" evidence="4">
    <location>
        <begin position="16"/>
        <end position="31"/>
    </location>
</feature>
<keyword evidence="3" id="KW-1005">Bacterial flagellum biogenesis</keyword>
<feature type="compositionally biased region" description="Basic and acidic residues" evidence="4">
    <location>
        <begin position="89"/>
        <end position="103"/>
    </location>
</feature>
<feature type="region of interest" description="Disordered" evidence="4">
    <location>
        <begin position="330"/>
        <end position="380"/>
    </location>
</feature>
<dbReference type="KEGG" id="lrz:BJI69_01970"/>
<dbReference type="InterPro" id="IPR038610">
    <property type="entry name" value="FliK-like_C_sf"/>
</dbReference>
<dbReference type="InterPro" id="IPR052563">
    <property type="entry name" value="FliK"/>
</dbReference>
<sequence length="380" mass="37335">MNNATLALNVARPVTPAASPVAGAAASSVPGKANDDTASNKRFDAAMDAAHADARKTKDSSSDQGSTTSSSSSAAKDAGPDKPTSAQASDKKPDDDTTKKDDTTDGDTSLATSVLALIGVPPKVGELAGKAVAVATTAVGKLGDALGAMAGAAPTPGAGAAANTTVAAKDDASTGLPAMDAMPAAAPVAAATASPFASLLAAQGGDLPASKDDAPAIDLAKTSPMPLMHAPAMNGVAAPAVQVQATQAATSPQFGQELGEQIAWMGSGDVKSARIKLHPEELGSMDVHVSMDGGKVNVAILAQHPAAVHAVQQTLSQLDTMLAHHGLSLGETNVGQRDPGQNPGQGNGPGGQGAAMADDKAATDVVATSRVSRSLVDEVA</sequence>
<dbReference type="InterPro" id="IPR021136">
    <property type="entry name" value="Flagellar_hook_control-like_C"/>
</dbReference>
<protein>
    <submittedName>
        <fullName evidence="5">Uncharacterized protein</fullName>
    </submittedName>
</protein>
<evidence type="ECO:0000256" key="1">
    <source>
        <dbReference type="ARBA" id="ARBA00003944"/>
    </source>
</evidence>
<feature type="compositionally biased region" description="Basic and acidic residues" evidence="4">
    <location>
        <begin position="33"/>
        <end position="61"/>
    </location>
</feature>
<organism evidence="5 6">
    <name type="scientific">Luteibacter rhizovicinus DSM 16549</name>
    <dbReference type="NCBI Taxonomy" id="1440763"/>
    <lineage>
        <taxon>Bacteria</taxon>
        <taxon>Pseudomonadati</taxon>
        <taxon>Pseudomonadota</taxon>
        <taxon>Gammaproteobacteria</taxon>
        <taxon>Lysobacterales</taxon>
        <taxon>Rhodanobacteraceae</taxon>
        <taxon>Luteibacter</taxon>
    </lineage>
</organism>
<dbReference type="CDD" id="cd17470">
    <property type="entry name" value="T3SS_Flik_C"/>
    <property type="match status" value="1"/>
</dbReference>
<evidence type="ECO:0000313" key="6">
    <source>
        <dbReference type="Proteomes" id="UP000182987"/>
    </source>
</evidence>
<reference evidence="6" key="1">
    <citation type="submission" date="2016-09" db="EMBL/GenBank/DDBJ databases">
        <authorList>
            <person name="Lysoe E."/>
        </authorList>
    </citation>
    <scope>NUCLEOTIDE SEQUENCE [LARGE SCALE GENOMIC DNA]</scope>
    <source>
        <strain evidence="6">LJ96T</strain>
    </source>
</reference>
<dbReference type="RefSeq" id="WP_046966188.1">
    <property type="nucleotide sequence ID" value="NZ_CP017480.1"/>
</dbReference>
<evidence type="ECO:0000256" key="2">
    <source>
        <dbReference type="ARBA" id="ARBA00009149"/>
    </source>
</evidence>
<dbReference type="GO" id="GO:0044780">
    <property type="term" value="P:bacterial-type flagellum assembly"/>
    <property type="evidence" value="ECO:0007669"/>
    <property type="project" value="InterPro"/>
</dbReference>
<dbReference type="InterPro" id="IPR001635">
    <property type="entry name" value="Flag_hook_Flik"/>
</dbReference>
<dbReference type="GO" id="GO:0009424">
    <property type="term" value="C:bacterial-type flagellum hook"/>
    <property type="evidence" value="ECO:0007669"/>
    <property type="project" value="InterPro"/>
</dbReference>
<dbReference type="Pfam" id="PF02120">
    <property type="entry name" value="Flg_hook"/>
    <property type="match status" value="1"/>
</dbReference>
<evidence type="ECO:0000256" key="4">
    <source>
        <dbReference type="SAM" id="MobiDB-lite"/>
    </source>
</evidence>
<feature type="compositionally biased region" description="Gly residues" evidence="4">
    <location>
        <begin position="343"/>
        <end position="353"/>
    </location>
</feature>
<evidence type="ECO:0000256" key="3">
    <source>
        <dbReference type="ARBA" id="ARBA00022795"/>
    </source>
</evidence>